<dbReference type="PANTHER" id="PTHR44809:SF1">
    <property type="entry name" value="PROTEIN O-MANNOSYL-TRANSFERASE TMTC1"/>
    <property type="match status" value="1"/>
</dbReference>
<gene>
    <name evidence="1" type="ORF">JJB11_21410</name>
</gene>
<dbReference type="RefSeq" id="WP_201176367.1">
    <property type="nucleotide sequence ID" value="NZ_JAEPWM010000011.1"/>
</dbReference>
<dbReference type="InterPro" id="IPR011990">
    <property type="entry name" value="TPR-like_helical_dom_sf"/>
</dbReference>
<evidence type="ECO:0000313" key="2">
    <source>
        <dbReference type="Proteomes" id="UP000630528"/>
    </source>
</evidence>
<dbReference type="AlphaFoldDB" id="A0A934TWA6"/>
<dbReference type="PANTHER" id="PTHR44809">
    <property type="match status" value="1"/>
</dbReference>
<keyword evidence="2" id="KW-1185">Reference proteome</keyword>
<dbReference type="InterPro" id="IPR019734">
    <property type="entry name" value="TPR_rpt"/>
</dbReference>
<dbReference type="Gene3D" id="3.40.50.300">
    <property type="entry name" value="P-loop containing nucleotide triphosphate hydrolases"/>
    <property type="match status" value="1"/>
</dbReference>
<dbReference type="InterPro" id="IPR052943">
    <property type="entry name" value="TMTC_O-mannosyl-trnsfr"/>
</dbReference>
<comment type="caution">
    <text evidence="1">The sequence shown here is derived from an EMBL/GenBank/DDBJ whole genome shotgun (WGS) entry which is preliminary data.</text>
</comment>
<sequence length="802" mass="89723">MRDVLSLSVYNPTSLSDEDFLGGFVARREMAGRLIDELASTPPRGTAKNHLVLGQRGMGKTSMLRRLAVAATSDPRLSSVLIPLSFREEQYNVHSLYVFWVNCLDALGDYFERTGQGRKAEQLDREVEALNGASGASLELFNKWIERENRRPLLLLDNIDLLFAGLKKDIHALREHVTKPGGIVIVGGAAAAVEEITDPAGSFFGRFEVWQLDRLSKEELIACLRRLALARGREGEKVLQLLDKDPARIRTLHDLTGGNPRTLTLMYILLELDSGGDVFTDLERLLDQVTVLYKARVEDLPGQARVVLDAVALAWNPVLASQVAATTMLEVTAVSSQLDRLQKEGVIEKVSISSTTKAAYQISERFFNIWYLMRHGPRRQRSKLRWLTFFLRSFYTNEQLVEQAKEVVSSGTELGADGGQYLLALSDAIDDEGWRSVLKSHARDEFEKYAVSLGRTLDEIVDPSDVPRPQTVFEWIRYGNLLRQHLKRSKEAEAAFVAALSKDPTNYAALFNLGNTRLVDLGDPLGAVDALTRAVDCKPRDLPSHYFLADALAKIGRTDEAKNEYATCLQLNSRFHLAHMALGDLLTGEGKFAEAEEQYRLAGTLAPKTDTQNLHSSAFFLGYIVEQFDRAVRLYKRLLDIDPNDFVAQSNMLVLPFFCAQSALEFGPEEAILSQHPPYGQALIRVLQAMGRGERAAAMSLVASVFDRSDEQIFETYRGFMLLLLREAARQNWGDILLRLMDETGAADRQWPLRAAYHAYLAGEQILLDVNPEVRSAATKILSWLHGPLKYHESVMSVPAPR</sequence>
<name>A0A934TWA6_9BURK</name>
<dbReference type="InterPro" id="IPR027417">
    <property type="entry name" value="P-loop_NTPase"/>
</dbReference>
<dbReference type="Proteomes" id="UP000630528">
    <property type="component" value="Unassembled WGS sequence"/>
</dbReference>
<protein>
    <submittedName>
        <fullName evidence="1">Tetratricopeptide repeat protein</fullName>
    </submittedName>
</protein>
<reference evidence="1" key="1">
    <citation type="journal article" date="2012" name="J. Microbiol. Biotechnol.">
        <title>Ramlibacter ginsenosidimutans sp. nov., with ginsenoside-converting activity.</title>
        <authorList>
            <person name="Wang L."/>
            <person name="An D.S."/>
            <person name="Kim S.G."/>
            <person name="Jin F.X."/>
            <person name="Kim S.C."/>
            <person name="Lee S.T."/>
            <person name="Im W.T."/>
        </authorList>
    </citation>
    <scope>NUCLEOTIDE SEQUENCE</scope>
    <source>
        <strain evidence="1">KACC 17527</strain>
    </source>
</reference>
<dbReference type="SUPFAM" id="SSF48452">
    <property type="entry name" value="TPR-like"/>
    <property type="match status" value="1"/>
</dbReference>
<accession>A0A934TWA6</accession>
<evidence type="ECO:0000313" key="1">
    <source>
        <dbReference type="EMBL" id="MBK6008667.1"/>
    </source>
</evidence>
<proteinExistence type="predicted"/>
<dbReference type="SUPFAM" id="SSF52540">
    <property type="entry name" value="P-loop containing nucleoside triphosphate hydrolases"/>
    <property type="match status" value="1"/>
</dbReference>
<dbReference type="Gene3D" id="1.25.40.10">
    <property type="entry name" value="Tetratricopeptide repeat domain"/>
    <property type="match status" value="1"/>
</dbReference>
<dbReference type="EMBL" id="JAEPWM010000011">
    <property type="protein sequence ID" value="MBK6008667.1"/>
    <property type="molecule type" value="Genomic_DNA"/>
</dbReference>
<reference evidence="1" key="2">
    <citation type="submission" date="2021-01" db="EMBL/GenBank/DDBJ databases">
        <authorList>
            <person name="Kang M."/>
        </authorList>
    </citation>
    <scope>NUCLEOTIDE SEQUENCE</scope>
    <source>
        <strain evidence="1">KACC 17527</strain>
    </source>
</reference>
<organism evidence="1 2">
    <name type="scientific">Ramlibacter ginsenosidimutans</name>
    <dbReference type="NCBI Taxonomy" id="502333"/>
    <lineage>
        <taxon>Bacteria</taxon>
        <taxon>Pseudomonadati</taxon>
        <taxon>Pseudomonadota</taxon>
        <taxon>Betaproteobacteria</taxon>
        <taxon>Burkholderiales</taxon>
        <taxon>Comamonadaceae</taxon>
        <taxon>Ramlibacter</taxon>
    </lineage>
</organism>
<dbReference type="Pfam" id="PF13432">
    <property type="entry name" value="TPR_16"/>
    <property type="match status" value="2"/>
</dbReference>
<dbReference type="SMART" id="SM00028">
    <property type="entry name" value="TPR"/>
    <property type="match status" value="5"/>
</dbReference>